<dbReference type="OrthoDB" id="9808408at2"/>
<dbReference type="GO" id="GO:0030295">
    <property type="term" value="F:protein kinase activator activity"/>
    <property type="evidence" value="ECO:0007669"/>
    <property type="project" value="TreeGrafter"/>
</dbReference>
<dbReference type="GO" id="GO:0007234">
    <property type="term" value="P:osmosensory signaling via phosphorelay pathway"/>
    <property type="evidence" value="ECO:0007669"/>
    <property type="project" value="TreeGrafter"/>
</dbReference>
<evidence type="ECO:0000259" key="13">
    <source>
        <dbReference type="PROSITE" id="PS50839"/>
    </source>
</evidence>
<keyword evidence="5" id="KW-0808">Transferase</keyword>
<dbReference type="NCBIfam" id="TIGR00229">
    <property type="entry name" value="sensory_box"/>
    <property type="match status" value="1"/>
</dbReference>
<dbReference type="SMART" id="SM01079">
    <property type="entry name" value="CHASE"/>
    <property type="match status" value="1"/>
</dbReference>
<protein>
    <recommendedName>
        <fullName evidence="3">histidine kinase</fullName>
        <ecNumber evidence="3">2.7.13.3</ecNumber>
    </recommendedName>
</protein>
<dbReference type="Proteomes" id="UP000323164">
    <property type="component" value="Unassembled WGS sequence"/>
</dbReference>
<dbReference type="PROSITE" id="PS50109">
    <property type="entry name" value="HIS_KIN"/>
    <property type="match status" value="1"/>
</dbReference>
<organism evidence="14 15">
    <name type="scientific">Cognatilysobacter lacus</name>
    <dbReference type="NCBI Taxonomy" id="1643323"/>
    <lineage>
        <taxon>Bacteria</taxon>
        <taxon>Pseudomonadati</taxon>
        <taxon>Pseudomonadota</taxon>
        <taxon>Gammaproteobacteria</taxon>
        <taxon>Lysobacterales</taxon>
        <taxon>Lysobacteraceae</taxon>
        <taxon>Cognatilysobacter</taxon>
    </lineage>
</organism>
<evidence type="ECO:0000259" key="11">
    <source>
        <dbReference type="PROSITE" id="PS50109"/>
    </source>
</evidence>
<name>A0A5D8Z8W1_9GAMM</name>
<dbReference type="PROSITE" id="PS50839">
    <property type="entry name" value="CHASE"/>
    <property type="match status" value="1"/>
</dbReference>
<dbReference type="InterPro" id="IPR036890">
    <property type="entry name" value="HATPase_C_sf"/>
</dbReference>
<evidence type="ECO:0000259" key="12">
    <source>
        <dbReference type="PROSITE" id="PS50113"/>
    </source>
</evidence>
<dbReference type="SUPFAM" id="SSF55874">
    <property type="entry name" value="ATPase domain of HSP90 chaperone/DNA topoisomerase II/histidine kinase"/>
    <property type="match status" value="1"/>
</dbReference>
<keyword evidence="15" id="KW-1185">Reference proteome</keyword>
<dbReference type="InterPro" id="IPR003661">
    <property type="entry name" value="HisK_dim/P_dom"/>
</dbReference>
<dbReference type="Gene3D" id="3.30.450.350">
    <property type="entry name" value="CHASE domain"/>
    <property type="match status" value="1"/>
</dbReference>
<dbReference type="InterPro" id="IPR050351">
    <property type="entry name" value="BphY/WalK/GraS-like"/>
</dbReference>
<dbReference type="Gene3D" id="1.10.287.130">
    <property type="match status" value="1"/>
</dbReference>
<evidence type="ECO:0000256" key="7">
    <source>
        <dbReference type="ARBA" id="ARBA00022777"/>
    </source>
</evidence>
<dbReference type="PROSITE" id="PS50113">
    <property type="entry name" value="PAC"/>
    <property type="match status" value="1"/>
</dbReference>
<dbReference type="InterPro" id="IPR000014">
    <property type="entry name" value="PAS"/>
</dbReference>
<feature type="domain" description="Histidine kinase" evidence="11">
    <location>
        <begin position="506"/>
        <end position="717"/>
    </location>
</feature>
<sequence>MDRADSPKPWLARLVPRGSHLLAFLVLIASLLLVVSTWRSARHREMRAAEQEFASDGDEITELLRQRLAQYELMTRGGVSLFASVARPTPRQWQAYADGIGVADRYPALLGLGFTGYVPNGRLSEMQIEWRDSGYGMLNIRPRGLRPVYGPILYLEPRRPENVAAIGFDMYSEPVRRSAMDAALGSGLPQLTGPVQLVQDGPKLRTSVILYLPIFRAGDQPATPAARSESMQGWIFVPLHVDDFATTVLGDRLGKAHVRIVDVTDGTDRVLFDGGIPADEPAFTRSVTAGVYGRRWRYDLASLPVAHAVPGLHALQGTLALGLIAALLLYGVAFALARTGVRARRIAGQLTEEFRRSELRFRAAMQYSAIGKALVDSRDRIVDVNPSFARIFARPEAELEGTPFESLFELRDGEPLARADGDGVWRAMRRFTRQDGSVRHVHLTYSPVPGNVGQDVTALLQVEDVTERLLAEARVHALNRTLEARVAMRTNELTRANQELESFAYSVSHDLRAPLRAIDGFSRILAERYGDRLDDAGRGYLVRVRRAAARMGELIDSMLQLARLSRSALKIEPFDLSRSAQEQLEELQVAEPDRRVEVSVTPGLVVEGDATLLHNLLQNLLGNAWKFTRDRDPARIEFGRTHAGEFYVRDNGAGFSQEYVDKLFRPFQRLHTEEHFAGHGIGLATVRRIVERHGGTIRAEGAVGEGATFYFTLPSPDDG</sequence>
<dbReference type="EMBL" id="VTRV01000035">
    <property type="protein sequence ID" value="TZF90552.1"/>
    <property type="molecule type" value="Genomic_DNA"/>
</dbReference>
<dbReference type="PRINTS" id="PR00344">
    <property type="entry name" value="BCTRLSENSOR"/>
</dbReference>
<dbReference type="InterPro" id="IPR004358">
    <property type="entry name" value="Sig_transdc_His_kin-like_C"/>
</dbReference>
<dbReference type="InterPro" id="IPR000700">
    <property type="entry name" value="PAS-assoc_C"/>
</dbReference>
<feature type="domain" description="CHASE" evidence="13">
    <location>
        <begin position="147"/>
        <end position="248"/>
    </location>
</feature>
<dbReference type="Pfam" id="PF02518">
    <property type="entry name" value="HATPase_c"/>
    <property type="match status" value="1"/>
</dbReference>
<evidence type="ECO:0000256" key="5">
    <source>
        <dbReference type="ARBA" id="ARBA00022679"/>
    </source>
</evidence>
<evidence type="ECO:0000256" key="4">
    <source>
        <dbReference type="ARBA" id="ARBA00022553"/>
    </source>
</evidence>
<evidence type="ECO:0000313" key="15">
    <source>
        <dbReference type="Proteomes" id="UP000323164"/>
    </source>
</evidence>
<dbReference type="SMART" id="SM00091">
    <property type="entry name" value="PAS"/>
    <property type="match status" value="1"/>
</dbReference>
<keyword evidence="6 10" id="KW-0812">Transmembrane</keyword>
<dbReference type="InterPro" id="IPR035965">
    <property type="entry name" value="PAS-like_dom_sf"/>
</dbReference>
<dbReference type="InterPro" id="IPR005467">
    <property type="entry name" value="His_kinase_dom"/>
</dbReference>
<dbReference type="Pfam" id="PF13426">
    <property type="entry name" value="PAS_9"/>
    <property type="match status" value="1"/>
</dbReference>
<dbReference type="GO" id="GO:0005886">
    <property type="term" value="C:plasma membrane"/>
    <property type="evidence" value="ECO:0007669"/>
    <property type="project" value="UniProtKB-ARBA"/>
</dbReference>
<dbReference type="SMART" id="SM00387">
    <property type="entry name" value="HATPase_c"/>
    <property type="match status" value="1"/>
</dbReference>
<dbReference type="Pfam" id="PF03924">
    <property type="entry name" value="CHASE"/>
    <property type="match status" value="1"/>
</dbReference>
<evidence type="ECO:0000256" key="1">
    <source>
        <dbReference type="ARBA" id="ARBA00000085"/>
    </source>
</evidence>
<dbReference type="RefSeq" id="WP_149352243.1">
    <property type="nucleotide sequence ID" value="NZ_VTRV01000035.1"/>
</dbReference>
<keyword evidence="8 10" id="KW-1133">Transmembrane helix</keyword>
<dbReference type="Gene3D" id="3.30.565.10">
    <property type="entry name" value="Histidine kinase-like ATPase, C-terminal domain"/>
    <property type="match status" value="1"/>
</dbReference>
<evidence type="ECO:0000256" key="2">
    <source>
        <dbReference type="ARBA" id="ARBA00004370"/>
    </source>
</evidence>
<comment type="catalytic activity">
    <reaction evidence="1">
        <text>ATP + protein L-histidine = ADP + protein N-phospho-L-histidine.</text>
        <dbReference type="EC" id="2.7.13.3"/>
    </reaction>
</comment>
<evidence type="ECO:0000256" key="8">
    <source>
        <dbReference type="ARBA" id="ARBA00022989"/>
    </source>
</evidence>
<dbReference type="SUPFAM" id="SSF47384">
    <property type="entry name" value="Homodimeric domain of signal transducing histidine kinase"/>
    <property type="match status" value="1"/>
</dbReference>
<dbReference type="InterPro" id="IPR006189">
    <property type="entry name" value="CHASE_dom"/>
</dbReference>
<dbReference type="PANTHER" id="PTHR42878">
    <property type="entry name" value="TWO-COMPONENT HISTIDINE KINASE"/>
    <property type="match status" value="1"/>
</dbReference>
<dbReference type="InterPro" id="IPR036097">
    <property type="entry name" value="HisK_dim/P_sf"/>
</dbReference>
<feature type="transmembrane region" description="Helical" evidence="10">
    <location>
        <begin position="319"/>
        <end position="337"/>
    </location>
</feature>
<dbReference type="EC" id="2.7.13.3" evidence="3"/>
<feature type="domain" description="PAC" evidence="12">
    <location>
        <begin position="425"/>
        <end position="477"/>
    </location>
</feature>
<gene>
    <name evidence="14" type="ORF">FW784_04930</name>
</gene>
<dbReference type="FunFam" id="1.10.287.130:FF:000070">
    <property type="entry name" value="Histidine kinase sensor protein"/>
    <property type="match status" value="1"/>
</dbReference>
<dbReference type="AlphaFoldDB" id="A0A5D8Z8W1"/>
<evidence type="ECO:0000256" key="3">
    <source>
        <dbReference type="ARBA" id="ARBA00012438"/>
    </source>
</evidence>
<evidence type="ECO:0000256" key="10">
    <source>
        <dbReference type="SAM" id="Phobius"/>
    </source>
</evidence>
<dbReference type="CDD" id="cd00082">
    <property type="entry name" value="HisKA"/>
    <property type="match status" value="1"/>
</dbReference>
<dbReference type="GO" id="GO:0000156">
    <property type="term" value="F:phosphorelay response regulator activity"/>
    <property type="evidence" value="ECO:0007669"/>
    <property type="project" value="TreeGrafter"/>
</dbReference>
<evidence type="ECO:0000256" key="6">
    <source>
        <dbReference type="ARBA" id="ARBA00022692"/>
    </source>
</evidence>
<dbReference type="InterPro" id="IPR042240">
    <property type="entry name" value="CHASE_sf"/>
</dbReference>
<reference evidence="14 15" key="1">
    <citation type="submission" date="2019-08" db="EMBL/GenBank/DDBJ databases">
        <title>Draft genome sequence of Lysobacter sp. UKS-15.</title>
        <authorList>
            <person name="Im W.-T."/>
        </authorList>
    </citation>
    <scope>NUCLEOTIDE SEQUENCE [LARGE SCALE GENOMIC DNA]</scope>
    <source>
        <strain evidence="14 15">UKS-15</strain>
    </source>
</reference>
<evidence type="ECO:0000256" key="9">
    <source>
        <dbReference type="ARBA" id="ARBA00023136"/>
    </source>
</evidence>
<dbReference type="GO" id="GO:0000155">
    <property type="term" value="F:phosphorelay sensor kinase activity"/>
    <property type="evidence" value="ECO:0007669"/>
    <property type="project" value="InterPro"/>
</dbReference>
<dbReference type="InterPro" id="IPR003594">
    <property type="entry name" value="HATPase_dom"/>
</dbReference>
<dbReference type="SUPFAM" id="SSF55785">
    <property type="entry name" value="PYP-like sensor domain (PAS domain)"/>
    <property type="match status" value="1"/>
</dbReference>
<proteinExistence type="predicted"/>
<dbReference type="Pfam" id="PF00512">
    <property type="entry name" value="HisKA"/>
    <property type="match status" value="1"/>
</dbReference>
<dbReference type="CDD" id="cd00130">
    <property type="entry name" value="PAS"/>
    <property type="match status" value="1"/>
</dbReference>
<comment type="subcellular location">
    <subcellularLocation>
        <location evidence="2">Membrane</location>
    </subcellularLocation>
</comment>
<dbReference type="PANTHER" id="PTHR42878:SF15">
    <property type="entry name" value="BACTERIOPHYTOCHROME"/>
    <property type="match status" value="1"/>
</dbReference>
<accession>A0A5D8Z8W1</accession>
<dbReference type="SMART" id="SM00388">
    <property type="entry name" value="HisKA"/>
    <property type="match status" value="1"/>
</dbReference>
<keyword evidence="7" id="KW-0418">Kinase</keyword>
<keyword evidence="9 10" id="KW-0472">Membrane</keyword>
<dbReference type="FunFam" id="3.30.565.10:FF:000006">
    <property type="entry name" value="Sensor histidine kinase WalK"/>
    <property type="match status" value="1"/>
</dbReference>
<feature type="transmembrane region" description="Helical" evidence="10">
    <location>
        <begin position="20"/>
        <end position="38"/>
    </location>
</feature>
<keyword evidence="4" id="KW-0597">Phosphoprotein</keyword>
<dbReference type="Gene3D" id="3.30.450.20">
    <property type="entry name" value="PAS domain"/>
    <property type="match status" value="1"/>
</dbReference>
<evidence type="ECO:0000313" key="14">
    <source>
        <dbReference type="EMBL" id="TZF90552.1"/>
    </source>
</evidence>
<comment type="caution">
    <text evidence="14">The sequence shown here is derived from an EMBL/GenBank/DDBJ whole genome shotgun (WGS) entry which is preliminary data.</text>
</comment>